<organism evidence="3 4">
    <name type="scientific">Nocardioides terrae</name>
    <dbReference type="NCBI Taxonomy" id="574651"/>
    <lineage>
        <taxon>Bacteria</taxon>
        <taxon>Bacillati</taxon>
        <taxon>Actinomycetota</taxon>
        <taxon>Actinomycetes</taxon>
        <taxon>Propionibacteriales</taxon>
        <taxon>Nocardioidaceae</taxon>
        <taxon>Nocardioides</taxon>
    </lineage>
</organism>
<evidence type="ECO:0000256" key="1">
    <source>
        <dbReference type="ARBA" id="ARBA00022801"/>
    </source>
</evidence>
<dbReference type="GO" id="GO:0009395">
    <property type="term" value="P:phospholipid catabolic process"/>
    <property type="evidence" value="ECO:0007669"/>
    <property type="project" value="TreeGrafter"/>
</dbReference>
<name>A0A1I1I3A7_9ACTN</name>
<evidence type="ECO:0000313" key="3">
    <source>
        <dbReference type="EMBL" id="SFC30571.1"/>
    </source>
</evidence>
<dbReference type="Pfam" id="PF04185">
    <property type="entry name" value="Phosphoesterase"/>
    <property type="match status" value="1"/>
</dbReference>
<dbReference type="GO" id="GO:0016788">
    <property type="term" value="F:hydrolase activity, acting on ester bonds"/>
    <property type="evidence" value="ECO:0007669"/>
    <property type="project" value="InterPro"/>
</dbReference>
<dbReference type="InterPro" id="IPR017850">
    <property type="entry name" value="Alkaline_phosphatase_core_sf"/>
</dbReference>
<proteinExistence type="predicted"/>
<gene>
    <name evidence="3" type="ORF">SAMN04487968_105108</name>
</gene>
<reference evidence="3 4" key="1">
    <citation type="submission" date="2016-10" db="EMBL/GenBank/DDBJ databases">
        <authorList>
            <person name="de Groot N.N."/>
        </authorList>
    </citation>
    <scope>NUCLEOTIDE SEQUENCE [LARGE SCALE GENOMIC DNA]</scope>
    <source>
        <strain evidence="3 4">CGMCC 1.7056</strain>
    </source>
</reference>
<dbReference type="PANTHER" id="PTHR31956">
    <property type="entry name" value="NON-SPECIFIC PHOSPHOLIPASE C4-RELATED"/>
    <property type="match status" value="1"/>
</dbReference>
<evidence type="ECO:0000256" key="2">
    <source>
        <dbReference type="ARBA" id="ARBA00023026"/>
    </source>
</evidence>
<dbReference type="STRING" id="574651.SAMN04487968_105108"/>
<dbReference type="AlphaFoldDB" id="A0A1I1I3A7"/>
<evidence type="ECO:0000313" key="4">
    <source>
        <dbReference type="Proteomes" id="UP000198832"/>
    </source>
</evidence>
<protein>
    <submittedName>
        <fullName evidence="3">Acid phosphatase</fullName>
    </submittedName>
</protein>
<accession>A0A1I1I3A7</accession>
<keyword evidence="4" id="KW-1185">Reference proteome</keyword>
<dbReference type="Proteomes" id="UP000198832">
    <property type="component" value="Unassembled WGS sequence"/>
</dbReference>
<dbReference type="EMBL" id="FOLB01000005">
    <property type="protein sequence ID" value="SFC30571.1"/>
    <property type="molecule type" value="Genomic_DNA"/>
</dbReference>
<sequence length="328" mass="34550">MEVAPDAKLLTRLLAGCAVGTLLLGVAGCGSDADSTAAPSEAASLTAAAPGSPAAPVSPAAPARADRSAGVTKVVVFMVENHSLVQMRAGMPKVYGFAARHAYATDYRAIRHPSLPNYIAIAAGSTLGVADDADPSAHRLTGNNVFRQALRSGHTAKVYAESMPRRCALTNSGRYAVRHNPWTYFSASADRAACKKYDVRAGRLARDSRAGSLPNVGFVIPDIVDDAHDGTLAQADAWISRQIGRLTAGPDWRAGRLAIVVTADEDDSRSGNKVLTVVATKDQPRRAVATPLDHYSLTGFLEDVLHVRHLRHARTAPSLAQAFGVKVG</sequence>
<dbReference type="InterPro" id="IPR007312">
    <property type="entry name" value="Phosphoesterase"/>
</dbReference>
<dbReference type="Gene3D" id="3.40.720.10">
    <property type="entry name" value="Alkaline Phosphatase, subunit A"/>
    <property type="match status" value="1"/>
</dbReference>
<keyword evidence="2" id="KW-0843">Virulence</keyword>
<keyword evidence="1" id="KW-0378">Hydrolase</keyword>
<dbReference type="PANTHER" id="PTHR31956:SF8">
    <property type="entry name" value="ACID PHOSPHATASE PHOA (AFU_ORTHOLOGUE AFUA_1G03570)"/>
    <property type="match status" value="1"/>
</dbReference>